<dbReference type="SUPFAM" id="SSF160544">
    <property type="entry name" value="EscU C-terminal domain-like"/>
    <property type="match status" value="1"/>
</dbReference>
<dbReference type="OrthoDB" id="9810419at2"/>
<keyword evidence="1" id="KW-0282">Flagellum</keyword>
<gene>
    <name evidence="1" type="ORF">FQB35_07810</name>
</gene>
<evidence type="ECO:0000313" key="2">
    <source>
        <dbReference type="Proteomes" id="UP000324646"/>
    </source>
</evidence>
<reference evidence="1 2" key="1">
    <citation type="submission" date="2019-07" db="EMBL/GenBank/DDBJ databases">
        <title>Complete genome of Crassaminicella thermophila SY095.</title>
        <authorList>
            <person name="Li X."/>
        </authorList>
    </citation>
    <scope>NUCLEOTIDE SEQUENCE [LARGE SCALE GENOMIC DNA]</scope>
    <source>
        <strain evidence="1 2">SY095</strain>
    </source>
</reference>
<name>A0A5C0SGD4_CRATE</name>
<accession>A0A5C0SGD4</accession>
<protein>
    <submittedName>
        <fullName evidence="1">Flagellar biogenesis protein</fullName>
    </submittedName>
</protein>
<dbReference type="GO" id="GO:0005886">
    <property type="term" value="C:plasma membrane"/>
    <property type="evidence" value="ECO:0007669"/>
    <property type="project" value="TreeGrafter"/>
</dbReference>
<dbReference type="InterPro" id="IPR006135">
    <property type="entry name" value="T3SS_substrate_exporter"/>
</dbReference>
<dbReference type="RefSeq" id="WP_148809443.1">
    <property type="nucleotide sequence ID" value="NZ_CP042243.1"/>
</dbReference>
<dbReference type="EMBL" id="CP042243">
    <property type="protein sequence ID" value="QEK12288.1"/>
    <property type="molecule type" value="Genomic_DNA"/>
</dbReference>
<dbReference type="KEGG" id="crs:FQB35_07810"/>
<dbReference type="Proteomes" id="UP000324646">
    <property type="component" value="Chromosome"/>
</dbReference>
<dbReference type="PANTHER" id="PTHR30531:SF12">
    <property type="entry name" value="FLAGELLAR BIOSYNTHETIC PROTEIN FLHB"/>
    <property type="match status" value="1"/>
</dbReference>
<keyword evidence="1" id="KW-0966">Cell projection</keyword>
<keyword evidence="1" id="KW-0969">Cilium</keyword>
<evidence type="ECO:0000313" key="1">
    <source>
        <dbReference type="EMBL" id="QEK12288.1"/>
    </source>
</evidence>
<dbReference type="Pfam" id="PF01312">
    <property type="entry name" value="Bac_export_2"/>
    <property type="match status" value="1"/>
</dbReference>
<dbReference type="AlphaFoldDB" id="A0A5C0SGD4"/>
<keyword evidence="2" id="KW-1185">Reference proteome</keyword>
<dbReference type="Gene3D" id="3.40.1690.10">
    <property type="entry name" value="secretion proteins EscU"/>
    <property type="match status" value="1"/>
</dbReference>
<organism evidence="1 2">
    <name type="scientific">Crassaminicella thermophila</name>
    <dbReference type="NCBI Taxonomy" id="2599308"/>
    <lineage>
        <taxon>Bacteria</taxon>
        <taxon>Bacillati</taxon>
        <taxon>Bacillota</taxon>
        <taxon>Clostridia</taxon>
        <taxon>Eubacteriales</taxon>
        <taxon>Clostridiaceae</taxon>
        <taxon>Crassaminicella</taxon>
    </lineage>
</organism>
<proteinExistence type="predicted"/>
<sequence>MEKKKKIAAALKYEQNENKAPVVIAKGEGYIAEKIKEIALELDIPTYKDEKLVKQLNNLAIGEEIPPELYQVVAEILTFIIQLDTKEAKLNK</sequence>
<dbReference type="PANTHER" id="PTHR30531">
    <property type="entry name" value="FLAGELLAR BIOSYNTHETIC PROTEIN FLHB"/>
    <property type="match status" value="1"/>
</dbReference>
<dbReference type="InterPro" id="IPR029025">
    <property type="entry name" value="T3SS_substrate_exporter_C"/>
</dbReference>
<dbReference type="GO" id="GO:0009306">
    <property type="term" value="P:protein secretion"/>
    <property type="evidence" value="ECO:0007669"/>
    <property type="project" value="InterPro"/>
</dbReference>